<accession>A0AA41R659</accession>
<evidence type="ECO:0000313" key="2">
    <source>
        <dbReference type="Proteomes" id="UP001165427"/>
    </source>
</evidence>
<evidence type="ECO:0000313" key="1">
    <source>
        <dbReference type="EMBL" id="MCJ8501820.1"/>
    </source>
</evidence>
<gene>
    <name evidence="1" type="ORF">MRX98_14650</name>
</gene>
<dbReference type="EMBL" id="JALJRB010000017">
    <property type="protein sequence ID" value="MCJ8501820.1"/>
    <property type="molecule type" value="Genomic_DNA"/>
</dbReference>
<sequence length="84" mass="9273">MVGPRRETQIGAARDASRLQAAERTNRCLRAPLLIPGVEKRFAEMKIPIYKMVEKGSIGKIINPADERAVIGIQSVVRNNPPAH</sequence>
<comment type="caution">
    <text evidence="1">The sequence shown here is derived from an EMBL/GenBank/DDBJ whole genome shotgun (WGS) entry which is preliminary data.</text>
</comment>
<name>A0AA41R659_9BACT</name>
<keyword evidence="2" id="KW-1185">Reference proteome</keyword>
<reference evidence="1" key="1">
    <citation type="submission" date="2022-04" db="EMBL/GenBank/DDBJ databases">
        <title>Desulfatitalea alkaliphila sp. nov., a novel anaerobic sulfate-reducing bacterium isolated from terrestrial mud volcano, Taman Peninsula, Russia.</title>
        <authorList>
            <person name="Khomyakova M.A."/>
            <person name="Merkel A.Y."/>
            <person name="Slobodkin A.I."/>
        </authorList>
    </citation>
    <scope>NUCLEOTIDE SEQUENCE</scope>
    <source>
        <strain evidence="1">M08but</strain>
    </source>
</reference>
<protein>
    <submittedName>
        <fullName evidence="1">Uncharacterized protein</fullName>
    </submittedName>
</protein>
<proteinExistence type="predicted"/>
<organism evidence="1 2">
    <name type="scientific">Desulfatitalea alkaliphila</name>
    <dbReference type="NCBI Taxonomy" id="2929485"/>
    <lineage>
        <taxon>Bacteria</taxon>
        <taxon>Pseudomonadati</taxon>
        <taxon>Thermodesulfobacteriota</taxon>
        <taxon>Desulfobacteria</taxon>
        <taxon>Desulfobacterales</taxon>
        <taxon>Desulfosarcinaceae</taxon>
        <taxon>Desulfatitalea</taxon>
    </lineage>
</organism>
<dbReference type="Proteomes" id="UP001165427">
    <property type="component" value="Unassembled WGS sequence"/>
</dbReference>
<dbReference type="RefSeq" id="WP_246911089.1">
    <property type="nucleotide sequence ID" value="NZ_JALJRB010000017.1"/>
</dbReference>
<dbReference type="AlphaFoldDB" id="A0AA41R659"/>